<dbReference type="AlphaFoldDB" id="A0A1X2ITP3"/>
<keyword evidence="2" id="KW-0694">RNA-binding</keyword>
<feature type="compositionally biased region" description="Polar residues" evidence="4">
    <location>
        <begin position="105"/>
        <end position="114"/>
    </location>
</feature>
<dbReference type="PROSITE" id="PS50832">
    <property type="entry name" value="S1_IF1_TYPE"/>
    <property type="match status" value="1"/>
</dbReference>
<dbReference type="OrthoDB" id="1738325at2759"/>
<dbReference type="EMBL" id="MCGE01000004">
    <property type="protein sequence ID" value="ORZ22166.1"/>
    <property type="molecule type" value="Genomic_DNA"/>
</dbReference>
<feature type="compositionally biased region" description="Basic and acidic residues" evidence="4">
    <location>
        <begin position="115"/>
        <end position="130"/>
    </location>
</feature>
<evidence type="ECO:0000256" key="2">
    <source>
        <dbReference type="ARBA" id="ARBA00022884"/>
    </source>
</evidence>
<dbReference type="GO" id="GO:0003723">
    <property type="term" value="F:RNA binding"/>
    <property type="evidence" value="ECO:0007669"/>
    <property type="project" value="UniProtKB-KW"/>
</dbReference>
<comment type="caution">
    <text evidence="6">The sequence shown here is derived from an EMBL/GenBank/DDBJ whole genome shotgun (WGS) entry which is preliminary data.</text>
</comment>
<dbReference type="InterPro" id="IPR001253">
    <property type="entry name" value="TIF_eIF-1A"/>
</dbReference>
<evidence type="ECO:0000256" key="3">
    <source>
        <dbReference type="PROSITE-ProRule" id="PRU00181"/>
    </source>
</evidence>
<evidence type="ECO:0000256" key="1">
    <source>
        <dbReference type="ARBA" id="ARBA00007340"/>
    </source>
</evidence>
<dbReference type="PANTHER" id="PTHR21641">
    <property type="entry name" value="TRANSLATION INITIATION FACTOR-RELATED"/>
    <property type="match status" value="1"/>
</dbReference>
<evidence type="ECO:0000256" key="4">
    <source>
        <dbReference type="SAM" id="MobiDB-lite"/>
    </source>
</evidence>
<dbReference type="STRING" id="90262.A0A1X2ITP3"/>
<dbReference type="Proteomes" id="UP000193560">
    <property type="component" value="Unassembled WGS sequence"/>
</dbReference>
<feature type="compositionally biased region" description="Low complexity" evidence="4">
    <location>
        <begin position="142"/>
        <end position="154"/>
    </location>
</feature>
<evidence type="ECO:0000313" key="6">
    <source>
        <dbReference type="EMBL" id="ORZ22166.1"/>
    </source>
</evidence>
<evidence type="ECO:0000259" key="5">
    <source>
        <dbReference type="PROSITE" id="PS50832"/>
    </source>
</evidence>
<name>A0A1X2ITP3_9FUNG</name>
<keyword evidence="7" id="KW-1185">Reference proteome</keyword>
<evidence type="ECO:0000313" key="7">
    <source>
        <dbReference type="Proteomes" id="UP000193560"/>
    </source>
</evidence>
<sequence length="161" mass="18237">MGKKHTAQNLLDADDFEIQDHQQYARSLGPRGNHQHEVEFVDGSKKLVTMPPRFRNLVWVKRGHFVVVDPSLGTISEKVGGEIVQVLFPKHIKALQQEGKWPAEFTQNATTSGSNKDDDSNHQGNDRYDMDESDDDNDDDLFINNNRPVLSESESSSDEEE</sequence>
<dbReference type="InterPro" id="IPR006196">
    <property type="entry name" value="RNA-binding_domain_S1_IF1"/>
</dbReference>
<protein>
    <recommendedName>
        <fullName evidence="5">S1-like domain-containing protein</fullName>
    </recommendedName>
</protein>
<dbReference type="InterPro" id="IPR012340">
    <property type="entry name" value="NA-bd_OB-fold"/>
</dbReference>
<dbReference type="SMART" id="SM00652">
    <property type="entry name" value="eIF1a"/>
    <property type="match status" value="1"/>
</dbReference>
<dbReference type="InterPro" id="IPR039294">
    <property type="entry name" value="EIF1AD"/>
</dbReference>
<reference evidence="6 7" key="1">
    <citation type="submission" date="2016-07" db="EMBL/GenBank/DDBJ databases">
        <title>Pervasive Adenine N6-methylation of Active Genes in Fungi.</title>
        <authorList>
            <consortium name="DOE Joint Genome Institute"/>
            <person name="Mondo S.J."/>
            <person name="Dannebaum R.O."/>
            <person name="Kuo R.C."/>
            <person name="Labutti K."/>
            <person name="Haridas S."/>
            <person name="Kuo A."/>
            <person name="Salamov A."/>
            <person name="Ahrendt S.R."/>
            <person name="Lipzen A."/>
            <person name="Sullivan W."/>
            <person name="Andreopoulos W.B."/>
            <person name="Clum A."/>
            <person name="Lindquist E."/>
            <person name="Daum C."/>
            <person name="Ramamoorthy G.K."/>
            <person name="Gryganskyi A."/>
            <person name="Culley D."/>
            <person name="Magnuson J.K."/>
            <person name="James T.Y."/>
            <person name="O'Malley M.A."/>
            <person name="Stajich J.E."/>
            <person name="Spatafora J.W."/>
            <person name="Visel A."/>
            <person name="Grigoriev I.V."/>
        </authorList>
    </citation>
    <scope>NUCLEOTIDE SEQUENCE [LARGE SCALE GENOMIC DNA]</scope>
    <source>
        <strain evidence="6 7">NRRL 1336</strain>
    </source>
</reference>
<dbReference type="SUPFAM" id="SSF50249">
    <property type="entry name" value="Nucleic acid-binding proteins"/>
    <property type="match status" value="1"/>
</dbReference>
<organism evidence="6 7">
    <name type="scientific">Absidia repens</name>
    <dbReference type="NCBI Taxonomy" id="90262"/>
    <lineage>
        <taxon>Eukaryota</taxon>
        <taxon>Fungi</taxon>
        <taxon>Fungi incertae sedis</taxon>
        <taxon>Mucoromycota</taxon>
        <taxon>Mucoromycotina</taxon>
        <taxon>Mucoromycetes</taxon>
        <taxon>Mucorales</taxon>
        <taxon>Cunninghamellaceae</taxon>
        <taxon>Absidia</taxon>
    </lineage>
</organism>
<feature type="domain" description="S1-like" evidence="5">
    <location>
        <begin position="32"/>
        <end position="70"/>
    </location>
</feature>
<keyword evidence="3" id="KW-0396">Initiation factor</keyword>
<dbReference type="GO" id="GO:0003743">
    <property type="term" value="F:translation initiation factor activity"/>
    <property type="evidence" value="ECO:0007669"/>
    <property type="project" value="UniProtKB-UniRule"/>
</dbReference>
<accession>A0A1X2ITP3</accession>
<dbReference type="Gene3D" id="2.40.50.140">
    <property type="entry name" value="Nucleic acid-binding proteins"/>
    <property type="match status" value="1"/>
</dbReference>
<gene>
    <name evidence="6" type="ORF">BCR42DRAFT_447496</name>
</gene>
<dbReference type="PANTHER" id="PTHR21641:SF0">
    <property type="entry name" value="RNA-BINDING PROTEIN EIF1AD-RELATED"/>
    <property type="match status" value="1"/>
</dbReference>
<dbReference type="Pfam" id="PF01176">
    <property type="entry name" value="eIF-1a"/>
    <property type="match status" value="1"/>
</dbReference>
<comment type="similarity">
    <text evidence="1">Belongs to the EIF1AD family.</text>
</comment>
<dbReference type="GO" id="GO:0005634">
    <property type="term" value="C:nucleus"/>
    <property type="evidence" value="ECO:0007669"/>
    <property type="project" value="TreeGrafter"/>
</dbReference>
<feature type="compositionally biased region" description="Acidic residues" evidence="4">
    <location>
        <begin position="131"/>
        <end position="141"/>
    </location>
</feature>
<keyword evidence="3" id="KW-0648">Protein biosynthesis</keyword>
<proteinExistence type="inferred from homology"/>
<feature type="region of interest" description="Disordered" evidence="4">
    <location>
        <begin position="98"/>
        <end position="161"/>
    </location>
</feature>